<dbReference type="InterPro" id="IPR014710">
    <property type="entry name" value="RmlC-like_jellyroll"/>
</dbReference>
<organism evidence="2 3">
    <name type="scientific">Lapidilactobacillus achengensis</name>
    <dbReference type="NCBI Taxonomy" id="2486000"/>
    <lineage>
        <taxon>Bacteria</taxon>
        <taxon>Bacillati</taxon>
        <taxon>Bacillota</taxon>
        <taxon>Bacilli</taxon>
        <taxon>Lactobacillales</taxon>
        <taxon>Lactobacillaceae</taxon>
        <taxon>Lapidilactobacillus</taxon>
    </lineage>
</organism>
<evidence type="ECO:0000259" key="1">
    <source>
        <dbReference type="PROSITE" id="PS50042"/>
    </source>
</evidence>
<dbReference type="InterPro" id="IPR000595">
    <property type="entry name" value="cNMP-bd_dom"/>
</dbReference>
<sequence length="153" mass="17989">MATQLYFIDQGALRLWHNADGKDITVQFFFEQQIVASFESFMLGQPSQFFIESLAPTKLFSLNKSDFDRLIKQSPQLSRYMTEFISRRFMAYTNYFLTRIQDSPEERYLDLIKHEPQILARVPNMYIASYLGITPVSLSRIRKRIAKESPKLT</sequence>
<feature type="domain" description="Cyclic nucleotide-binding" evidence="1">
    <location>
        <begin position="1"/>
        <end position="88"/>
    </location>
</feature>
<gene>
    <name evidence="2" type="ORF">ACFQHW_11720</name>
</gene>
<proteinExistence type="predicted"/>
<dbReference type="CDD" id="cd00038">
    <property type="entry name" value="CAP_ED"/>
    <property type="match status" value="1"/>
</dbReference>
<dbReference type="SUPFAM" id="SSF51206">
    <property type="entry name" value="cAMP-binding domain-like"/>
    <property type="match status" value="1"/>
</dbReference>
<dbReference type="Gene3D" id="2.60.120.10">
    <property type="entry name" value="Jelly Rolls"/>
    <property type="match status" value="1"/>
</dbReference>
<comment type="caution">
    <text evidence="2">The sequence shown here is derived from an EMBL/GenBank/DDBJ whole genome shotgun (WGS) entry which is preliminary data.</text>
</comment>
<protein>
    <submittedName>
        <fullName evidence="2">Crp/Fnr family transcriptional regulator</fullName>
    </submittedName>
</protein>
<keyword evidence="3" id="KW-1185">Reference proteome</keyword>
<accession>A0ABW1UQH6</accession>
<dbReference type="RefSeq" id="WP_225422229.1">
    <property type="nucleotide sequence ID" value="NZ_JBHSSM010000027.1"/>
</dbReference>
<dbReference type="Pfam" id="PF00027">
    <property type="entry name" value="cNMP_binding"/>
    <property type="match status" value="1"/>
</dbReference>
<dbReference type="PROSITE" id="PS50042">
    <property type="entry name" value="CNMP_BINDING_3"/>
    <property type="match status" value="1"/>
</dbReference>
<evidence type="ECO:0000313" key="2">
    <source>
        <dbReference type="EMBL" id="MFC6316234.1"/>
    </source>
</evidence>
<dbReference type="Proteomes" id="UP001596310">
    <property type="component" value="Unassembled WGS sequence"/>
</dbReference>
<dbReference type="InterPro" id="IPR018490">
    <property type="entry name" value="cNMP-bd_dom_sf"/>
</dbReference>
<reference evidence="3" key="1">
    <citation type="journal article" date="2019" name="Int. J. Syst. Evol. Microbiol.">
        <title>The Global Catalogue of Microorganisms (GCM) 10K type strain sequencing project: providing services to taxonomists for standard genome sequencing and annotation.</title>
        <authorList>
            <consortium name="The Broad Institute Genomics Platform"/>
            <consortium name="The Broad Institute Genome Sequencing Center for Infectious Disease"/>
            <person name="Wu L."/>
            <person name="Ma J."/>
        </authorList>
    </citation>
    <scope>NUCLEOTIDE SEQUENCE [LARGE SCALE GENOMIC DNA]</scope>
    <source>
        <strain evidence="3">CCM 8897</strain>
    </source>
</reference>
<dbReference type="EMBL" id="JBHSSM010000027">
    <property type="protein sequence ID" value="MFC6316234.1"/>
    <property type="molecule type" value="Genomic_DNA"/>
</dbReference>
<name>A0ABW1UQH6_9LACO</name>
<evidence type="ECO:0000313" key="3">
    <source>
        <dbReference type="Proteomes" id="UP001596310"/>
    </source>
</evidence>